<evidence type="ECO:0000256" key="3">
    <source>
        <dbReference type="ARBA" id="ARBA00022448"/>
    </source>
</evidence>
<dbReference type="PROSITE" id="PS00217">
    <property type="entry name" value="SUGAR_TRANSPORT_2"/>
    <property type="match status" value="1"/>
</dbReference>
<feature type="transmembrane region" description="Helical" evidence="9">
    <location>
        <begin position="421"/>
        <end position="443"/>
    </location>
</feature>
<feature type="transmembrane region" description="Helical" evidence="9">
    <location>
        <begin position="97"/>
        <end position="115"/>
    </location>
</feature>
<dbReference type="PANTHER" id="PTHR48023:SF4">
    <property type="entry name" value="D-XYLOSE-PROTON SYMPORTER-LIKE 2"/>
    <property type="match status" value="1"/>
</dbReference>
<dbReference type="NCBIfam" id="TIGR00879">
    <property type="entry name" value="SP"/>
    <property type="match status" value="1"/>
</dbReference>
<dbReference type="PRINTS" id="PR00171">
    <property type="entry name" value="SUGRTRNSPORT"/>
</dbReference>
<dbReference type="InterPro" id="IPR020846">
    <property type="entry name" value="MFS_dom"/>
</dbReference>
<dbReference type="Proteomes" id="UP000660862">
    <property type="component" value="Unassembled WGS sequence"/>
</dbReference>
<feature type="transmembrane region" description="Helical" evidence="9">
    <location>
        <begin position="121"/>
        <end position="142"/>
    </location>
</feature>
<evidence type="ECO:0000256" key="1">
    <source>
        <dbReference type="ARBA" id="ARBA00004651"/>
    </source>
</evidence>
<dbReference type="GO" id="GO:0022857">
    <property type="term" value="F:transmembrane transporter activity"/>
    <property type="evidence" value="ECO:0007669"/>
    <property type="project" value="InterPro"/>
</dbReference>
<evidence type="ECO:0000256" key="6">
    <source>
        <dbReference type="ARBA" id="ARBA00022989"/>
    </source>
</evidence>
<evidence type="ECO:0000259" key="10">
    <source>
        <dbReference type="PROSITE" id="PS50850"/>
    </source>
</evidence>
<feature type="transmembrane region" description="Helical" evidence="9">
    <location>
        <begin position="183"/>
        <end position="205"/>
    </location>
</feature>
<comment type="similarity">
    <text evidence="2 8">Belongs to the major facilitator superfamily. Sugar transporter (TC 2.A.1.1) family.</text>
</comment>
<feature type="transmembrane region" description="Helical" evidence="9">
    <location>
        <begin position="68"/>
        <end position="85"/>
    </location>
</feature>
<gene>
    <name evidence="11" type="primary">xylE</name>
    <name evidence="11" type="ORF">GCM10007415_38650</name>
</gene>
<keyword evidence="5 9" id="KW-0812">Transmembrane</keyword>
<feature type="transmembrane region" description="Helical" evidence="9">
    <location>
        <begin position="364"/>
        <end position="384"/>
    </location>
</feature>
<protein>
    <submittedName>
        <fullName evidence="11">MFS transporter</fullName>
    </submittedName>
</protein>
<dbReference type="PROSITE" id="PS00216">
    <property type="entry name" value="SUGAR_TRANSPORT_1"/>
    <property type="match status" value="2"/>
</dbReference>
<dbReference type="EMBL" id="BMER01000005">
    <property type="protein sequence ID" value="GGG99186.1"/>
    <property type="molecule type" value="Genomic_DNA"/>
</dbReference>
<dbReference type="SUPFAM" id="SSF103473">
    <property type="entry name" value="MFS general substrate transporter"/>
    <property type="match status" value="1"/>
</dbReference>
<feature type="transmembrane region" description="Helical" evidence="9">
    <location>
        <begin position="27"/>
        <end position="48"/>
    </location>
</feature>
<keyword evidence="6 9" id="KW-1133">Transmembrane helix</keyword>
<dbReference type="FunFam" id="1.20.1250.20:FF:000134">
    <property type="entry name" value="MFS sugar transporter protein"/>
    <property type="match status" value="1"/>
</dbReference>
<keyword evidence="4" id="KW-1003">Cell membrane</keyword>
<dbReference type="InterPro" id="IPR003663">
    <property type="entry name" value="Sugar/inositol_transpt"/>
</dbReference>
<dbReference type="Pfam" id="PF00083">
    <property type="entry name" value="Sugar_tr"/>
    <property type="match status" value="1"/>
</dbReference>
<dbReference type="InterPro" id="IPR005829">
    <property type="entry name" value="Sugar_transporter_CS"/>
</dbReference>
<evidence type="ECO:0000256" key="5">
    <source>
        <dbReference type="ARBA" id="ARBA00022692"/>
    </source>
</evidence>
<dbReference type="AlphaFoldDB" id="A0A917HZZ4"/>
<sequence length="463" mass="50993">MHGGTTFVPYDNRLKNLVEFRMTKNTVIAWSFVVALGGFLFGFDTAVISGAEKAIQVHWNLSEVQHGVTMAIALLGTVAGALLGAYPSDRFGRKRTLFLIAILYFFSALGTALAHDWSVFILFRFLGGIGVGVSSVTAPIYISEISPANKRGRLVGLFQFNVVLGILVSYLSNYLIGQGGENAWRWMLGVQAFPALLFYILIHFVPESPRWLLLHRKNRDTAMQVLKKINPLHYLDELEAILASVKAEKENGGTTSLFSKKYRFPVFLAIIFAVFNQVSGINAIIYYAPRVFEMAGLGAQSSLLSTVGIGLVNFSFTLIAINVIDKVGRRKLMLIGSFGLIAALGFVSHSFYSAAPNGLAVTAYLMVYIAFFAFSQGAVIWVFIAEIFPNEVRAKGQTLGSLTHWVMAAIITFFFPMLSEWAGGGTTFLIFAGFMVLQLIFVWKVMPETKGKSLEQIGGHMMH</sequence>
<comment type="caution">
    <text evidence="11">The sequence shown here is derived from an EMBL/GenBank/DDBJ whole genome shotgun (WGS) entry which is preliminary data.</text>
</comment>
<feature type="transmembrane region" description="Helical" evidence="9">
    <location>
        <begin position="332"/>
        <end position="352"/>
    </location>
</feature>
<dbReference type="InterPro" id="IPR050820">
    <property type="entry name" value="MFS_Sugar_Transporter"/>
</dbReference>
<dbReference type="CDD" id="cd17359">
    <property type="entry name" value="MFS_XylE_like"/>
    <property type="match status" value="1"/>
</dbReference>
<name>A0A917HZZ4_9SPHI</name>
<dbReference type="GO" id="GO:0005886">
    <property type="term" value="C:plasma membrane"/>
    <property type="evidence" value="ECO:0007669"/>
    <property type="project" value="UniProtKB-SubCell"/>
</dbReference>
<evidence type="ECO:0000313" key="12">
    <source>
        <dbReference type="Proteomes" id="UP000660862"/>
    </source>
</evidence>
<dbReference type="PROSITE" id="PS50850">
    <property type="entry name" value="MFS"/>
    <property type="match status" value="1"/>
</dbReference>
<reference evidence="11" key="2">
    <citation type="submission" date="2020-09" db="EMBL/GenBank/DDBJ databases">
        <authorList>
            <person name="Sun Q."/>
            <person name="Zhou Y."/>
        </authorList>
    </citation>
    <scope>NUCLEOTIDE SEQUENCE</scope>
    <source>
        <strain evidence="11">CGMCC 1.12195</strain>
    </source>
</reference>
<organism evidence="11 12">
    <name type="scientific">Parapedobacter pyrenivorans</name>
    <dbReference type="NCBI Taxonomy" id="1305674"/>
    <lineage>
        <taxon>Bacteria</taxon>
        <taxon>Pseudomonadati</taxon>
        <taxon>Bacteroidota</taxon>
        <taxon>Sphingobacteriia</taxon>
        <taxon>Sphingobacteriales</taxon>
        <taxon>Sphingobacteriaceae</taxon>
        <taxon>Parapedobacter</taxon>
    </lineage>
</organism>
<keyword evidence="3 8" id="KW-0813">Transport</keyword>
<comment type="subcellular location">
    <subcellularLocation>
        <location evidence="1">Cell membrane</location>
        <topology evidence="1">Multi-pass membrane protein</topology>
    </subcellularLocation>
</comment>
<feature type="transmembrane region" description="Helical" evidence="9">
    <location>
        <begin position="154"/>
        <end position="171"/>
    </location>
</feature>
<evidence type="ECO:0000256" key="9">
    <source>
        <dbReference type="SAM" id="Phobius"/>
    </source>
</evidence>
<evidence type="ECO:0000256" key="2">
    <source>
        <dbReference type="ARBA" id="ARBA00010992"/>
    </source>
</evidence>
<keyword evidence="12" id="KW-1185">Reference proteome</keyword>
<feature type="domain" description="Major facilitator superfamily (MFS) profile" evidence="10">
    <location>
        <begin position="30"/>
        <end position="450"/>
    </location>
</feature>
<dbReference type="InterPro" id="IPR005828">
    <property type="entry name" value="MFS_sugar_transport-like"/>
</dbReference>
<reference evidence="11" key="1">
    <citation type="journal article" date="2014" name="Int. J. Syst. Evol. Microbiol.">
        <title>Complete genome sequence of Corynebacterium casei LMG S-19264T (=DSM 44701T), isolated from a smear-ripened cheese.</title>
        <authorList>
            <consortium name="US DOE Joint Genome Institute (JGI-PGF)"/>
            <person name="Walter F."/>
            <person name="Albersmeier A."/>
            <person name="Kalinowski J."/>
            <person name="Ruckert C."/>
        </authorList>
    </citation>
    <scope>NUCLEOTIDE SEQUENCE</scope>
    <source>
        <strain evidence="11">CGMCC 1.12195</strain>
    </source>
</reference>
<keyword evidence="7 9" id="KW-0472">Membrane</keyword>
<accession>A0A917HZZ4</accession>
<dbReference type="Gene3D" id="1.20.1250.20">
    <property type="entry name" value="MFS general substrate transporter like domains"/>
    <property type="match status" value="1"/>
</dbReference>
<dbReference type="InterPro" id="IPR036259">
    <property type="entry name" value="MFS_trans_sf"/>
</dbReference>
<evidence type="ECO:0000313" key="11">
    <source>
        <dbReference type="EMBL" id="GGG99186.1"/>
    </source>
</evidence>
<dbReference type="PANTHER" id="PTHR48023">
    <property type="entry name" value="D-XYLOSE-PROTON SYMPORTER-LIKE 2"/>
    <property type="match status" value="1"/>
</dbReference>
<feature type="transmembrane region" description="Helical" evidence="9">
    <location>
        <begin position="396"/>
        <end position="415"/>
    </location>
</feature>
<evidence type="ECO:0000256" key="4">
    <source>
        <dbReference type="ARBA" id="ARBA00022475"/>
    </source>
</evidence>
<proteinExistence type="inferred from homology"/>
<evidence type="ECO:0000256" key="8">
    <source>
        <dbReference type="RuleBase" id="RU003346"/>
    </source>
</evidence>
<feature type="transmembrane region" description="Helical" evidence="9">
    <location>
        <begin position="266"/>
        <end position="288"/>
    </location>
</feature>
<dbReference type="InterPro" id="IPR047984">
    <property type="entry name" value="XylE-like"/>
</dbReference>
<evidence type="ECO:0000256" key="7">
    <source>
        <dbReference type="ARBA" id="ARBA00023136"/>
    </source>
</evidence>
<feature type="transmembrane region" description="Helical" evidence="9">
    <location>
        <begin position="300"/>
        <end position="320"/>
    </location>
</feature>